<gene>
    <name evidence="1" type="ORF">HMPREF3293_02505</name>
</gene>
<dbReference type="Gene3D" id="3.40.50.300">
    <property type="entry name" value="P-loop containing nucleotide triphosphate hydrolases"/>
    <property type="match status" value="1"/>
</dbReference>
<dbReference type="Proteomes" id="UP000070366">
    <property type="component" value="Unassembled WGS sequence"/>
</dbReference>
<dbReference type="Pfam" id="PF13189">
    <property type="entry name" value="Cytidylate_kin2"/>
    <property type="match status" value="1"/>
</dbReference>
<dbReference type="KEGG" id="cmiu:B1H56_00885"/>
<protein>
    <recommendedName>
        <fullName evidence="3">Cytidylate kinase</fullName>
    </recommendedName>
</protein>
<dbReference type="EMBL" id="LSZW01000064">
    <property type="protein sequence ID" value="KXK64426.1"/>
    <property type="molecule type" value="Genomic_DNA"/>
</dbReference>
<sequence length="206" mass="23308">MKNDVIITISRQFASGGRTIAKKLAAGLDLPYYDNELITLAAKESGYNEEFFENAEEKANNKFLYYLSSGLGNVSSWGTDIALDDKLFLIQADVIRSVAARGSCIIVGRCADYVLAGNPNCINIFIYSDIDHRIERAKNDYHLEAPNLKDAIIKSDKKRATYYNYYSDMKWGQKENYHLMLNSDSIGIENSVKLLTQYVELFVEGR</sequence>
<dbReference type="OrthoDB" id="9781180at2"/>
<organism evidence="1 2">
    <name type="scientific">Christensenella minuta</name>
    <dbReference type="NCBI Taxonomy" id="626937"/>
    <lineage>
        <taxon>Bacteria</taxon>
        <taxon>Bacillati</taxon>
        <taxon>Bacillota</taxon>
        <taxon>Clostridia</taxon>
        <taxon>Christensenellales</taxon>
        <taxon>Christensenellaceae</taxon>
        <taxon>Christensenella</taxon>
    </lineage>
</organism>
<keyword evidence="2" id="KW-1185">Reference proteome</keyword>
<dbReference type="InterPro" id="IPR027417">
    <property type="entry name" value="P-loop_NTPase"/>
</dbReference>
<dbReference type="SUPFAM" id="SSF52540">
    <property type="entry name" value="P-loop containing nucleoside triphosphate hydrolases"/>
    <property type="match status" value="1"/>
</dbReference>
<reference evidence="1 2" key="1">
    <citation type="submission" date="2016-02" db="EMBL/GenBank/DDBJ databases">
        <authorList>
            <person name="Wen L."/>
            <person name="He K."/>
            <person name="Yang H."/>
        </authorList>
    </citation>
    <scope>NUCLEOTIDE SEQUENCE [LARGE SCALE GENOMIC DNA]</scope>
    <source>
        <strain evidence="1 2">DSM 22607</strain>
    </source>
</reference>
<accession>A0A136Q1Q0</accession>
<dbReference type="RefSeq" id="WP_066522060.1">
    <property type="nucleotide sequence ID" value="NZ_CABMOF010000007.1"/>
</dbReference>
<proteinExistence type="predicted"/>
<dbReference type="STRING" id="626937.HMPREF3293_02505"/>
<dbReference type="AlphaFoldDB" id="A0A136Q1Q0"/>
<dbReference type="PATRIC" id="fig|626937.4.peg.2463"/>
<comment type="caution">
    <text evidence="1">The sequence shown here is derived from an EMBL/GenBank/DDBJ whole genome shotgun (WGS) entry which is preliminary data.</text>
</comment>
<name>A0A136Q1Q0_9FIRM</name>
<evidence type="ECO:0000313" key="2">
    <source>
        <dbReference type="Proteomes" id="UP000070366"/>
    </source>
</evidence>
<evidence type="ECO:0000313" key="1">
    <source>
        <dbReference type="EMBL" id="KXK64426.1"/>
    </source>
</evidence>
<evidence type="ECO:0008006" key="3">
    <source>
        <dbReference type="Google" id="ProtNLM"/>
    </source>
</evidence>